<name>Q53W10_THET8</name>
<evidence type="ECO:0000256" key="1">
    <source>
        <dbReference type="SAM" id="Coils"/>
    </source>
</evidence>
<dbReference type="AlphaFoldDB" id="Q53W10"/>
<dbReference type="GeneID" id="3169599"/>
<evidence type="ECO:0000313" key="2">
    <source>
        <dbReference type="EMBL" id="BAD71955.1"/>
    </source>
</evidence>
<dbReference type="EMBL" id="AP008227">
    <property type="protein sequence ID" value="BAD71955.1"/>
    <property type="molecule type" value="Genomic_DNA"/>
</dbReference>
<proteinExistence type="predicted"/>
<dbReference type="PATRIC" id="fig|300852.9.peg.2108"/>
<gene>
    <name evidence="2" type="ordered locus">TTHB159</name>
</gene>
<reference evidence="2 3" key="1">
    <citation type="submission" date="2004-11" db="EMBL/GenBank/DDBJ databases">
        <title>Complete genome sequence of Thermus thermophilus HB8.</title>
        <authorList>
            <person name="Masui R."/>
            <person name="Kurokawa K."/>
            <person name="Nakagawa N."/>
            <person name="Tokunaga F."/>
            <person name="Koyama Y."/>
            <person name="Shibata T."/>
            <person name="Oshima T."/>
            <person name="Yokoyama S."/>
            <person name="Yasunaga T."/>
            <person name="Kuramitsu S."/>
        </authorList>
    </citation>
    <scope>NUCLEOTIDE SEQUENCE [LARGE SCALE GENOMIC DNA]</scope>
    <source>
        <strain evidence="3">ATCC 27634 / DSM 579 / HB8</strain>
        <plasmid evidence="2 3">pTT27</plasmid>
    </source>
</reference>
<evidence type="ECO:0000313" key="3">
    <source>
        <dbReference type="Proteomes" id="UP000000532"/>
    </source>
</evidence>
<protein>
    <submittedName>
        <fullName evidence="2">Uncharacterized protein</fullName>
    </submittedName>
</protein>
<dbReference type="KEGG" id="ttj:TTHB159"/>
<organism evidence="2 3">
    <name type="scientific">Thermus thermophilus (strain ATCC 27634 / DSM 579 / HB8)</name>
    <dbReference type="NCBI Taxonomy" id="300852"/>
    <lineage>
        <taxon>Bacteria</taxon>
        <taxon>Thermotogati</taxon>
        <taxon>Deinococcota</taxon>
        <taxon>Deinococci</taxon>
        <taxon>Thermales</taxon>
        <taxon>Thermaceae</taxon>
        <taxon>Thermus</taxon>
    </lineage>
</organism>
<sequence length="136" mass="15716">MFWRRMGPEEARVRLLLLREGVRQKVGALEARLAKRKAPLEKALKEYRGVLEHLRRLEAEGRYPEAVLRPALAREELRIRYAEGEIARLEEAHRQAVAQLVSRARLKAARLAALAQMEEALDRFFPTPETKEEAHA</sequence>
<geneLocation type="plasmid" evidence="2 3">
    <name>pTT27</name>
</geneLocation>
<dbReference type="EnsemblBacteria" id="BAD71955">
    <property type="protein sequence ID" value="BAD71955"/>
    <property type="gene ID" value="BAD71955"/>
</dbReference>
<dbReference type="Proteomes" id="UP000000532">
    <property type="component" value="Plasmid pTT27"/>
</dbReference>
<keyword evidence="1" id="KW-0175">Coiled coil</keyword>
<dbReference type="RefSeq" id="WP_011229145.1">
    <property type="nucleotide sequence ID" value="NC_006462.1"/>
</dbReference>
<feature type="coiled-coil region" evidence="1">
    <location>
        <begin position="40"/>
        <end position="99"/>
    </location>
</feature>
<accession>Q53W10</accession>
<keyword evidence="3" id="KW-1185">Reference proteome</keyword>
<keyword evidence="2" id="KW-0614">Plasmid</keyword>
<dbReference type="HOGENOM" id="CLU_1874481_0_0_0"/>